<dbReference type="Gene3D" id="3.40.50.300">
    <property type="entry name" value="P-loop containing nucleotide triphosphate hydrolases"/>
    <property type="match status" value="3"/>
</dbReference>
<feature type="domain" description="AIG1-type G" evidence="4">
    <location>
        <begin position="583"/>
        <end position="779"/>
    </location>
</feature>
<gene>
    <name evidence="6" type="primary">LOC115821615</name>
</gene>
<comment type="similarity">
    <text evidence="1">Belongs to the TRAFAC class TrmE-Era-EngA-EngB-Septin-like GTPase superfamily. AIG1/Toc34/Toc159-like paraseptin GTPase family. IAN subfamily.</text>
</comment>
<feature type="domain" description="AIG1-type G" evidence="4">
    <location>
        <begin position="351"/>
        <end position="550"/>
    </location>
</feature>
<dbReference type="SUPFAM" id="SSF52540">
    <property type="entry name" value="P-loop containing nucleoside triphosphate hydrolases"/>
    <property type="match status" value="3"/>
</dbReference>
<dbReference type="InParanoid" id="A0A6J2WBL1"/>
<feature type="domain" description="AIG1-type G" evidence="4">
    <location>
        <begin position="120"/>
        <end position="320"/>
    </location>
</feature>
<reference evidence="6" key="1">
    <citation type="submission" date="2025-08" db="UniProtKB">
        <authorList>
            <consortium name="RefSeq"/>
        </authorList>
    </citation>
    <scope>IDENTIFICATION</scope>
</reference>
<dbReference type="PANTHER" id="PTHR10903">
    <property type="entry name" value="GTPASE, IMAP FAMILY MEMBER-RELATED"/>
    <property type="match status" value="1"/>
</dbReference>
<dbReference type="Proteomes" id="UP000504632">
    <property type="component" value="Chromosome 9"/>
</dbReference>
<dbReference type="PROSITE" id="PS51720">
    <property type="entry name" value="G_AIG1"/>
    <property type="match status" value="3"/>
</dbReference>
<evidence type="ECO:0000256" key="2">
    <source>
        <dbReference type="ARBA" id="ARBA00022741"/>
    </source>
</evidence>
<dbReference type="FunFam" id="3.40.50.300:FF:001809">
    <property type="entry name" value="Si:ch1073-365p7.2"/>
    <property type="match status" value="3"/>
</dbReference>
<dbReference type="AlphaFoldDB" id="A0A6J2WBL1"/>
<proteinExistence type="inferred from homology"/>
<sequence>MSRGPRQWMQSAAFLRESLMPYSWSYLQTPLSNLTIWSFSDEESGVTFQSFPLLRTGLEANPSNGHIEGEETGLQCLIEKRGNRNHVFNNKNSVDDIKVMERPEKIEKDMGLANKNSQQSSELRLVLLGNRGAGKTSLANSILNTEEHYLRRSSKCVKRQGEVAGRRLMVVDTPGWWKNHLAKETPSFRKQEIALSVTLCPPGPHAFLLVIRLDGAYKEKNQRSAREHLELLGDGVWKHTVVTFTYGNQLDSKSIERQSGTEGEAHLQWLVERCRNRYLVFNTENKDNFREVAELLEKIEEMVSMNGESYYEADAKIVQGVMRRRQAEEEKANKRKLIAQKQRENQRKQCLSKIGLVLLGYRRAGKSSAGNTILGKRKFDLNRTAQCKMRQGEVAGRQLFVVDTPGWWRNLPVKNTPELLQQELLLAGSLCPGVARAFLLVIRSDFSFTEEERQAVEEHMKLFGTEVWDHTILLFTFGDSLEDTTVEQNIASEGKALEWFVEKCGNRYHLLNNENWGDGSQVTELLEKIEEMVAGNGGYRYKMDKKILKEVKKRRKTEEKRAKMRLKEQEKKTKLRSFAGDGHFEVSLVLLGYGEAGKTSTGNTILGSEEFSLTRTCQSVKRQGLVMGRQLTVVDTPGWWKNLPLERTPKTNAREIELSVSLCPPGPYAFLLVLRLDSSFQEEERKAAEEHVELLGAKVWRRALVLFTCGDWLGDATVEQYIESEGKALRWLIEKCNSRYHVFNNKNRADGSQVAELLEKIEEMASGDCHEMDVQLLRETTVRRRMEEERVEKRGIKL</sequence>
<dbReference type="RefSeq" id="XP_030641282.1">
    <property type="nucleotide sequence ID" value="XM_030785422.1"/>
</dbReference>
<evidence type="ECO:0000313" key="6">
    <source>
        <dbReference type="RefSeq" id="XP_030641282.1"/>
    </source>
</evidence>
<evidence type="ECO:0000256" key="1">
    <source>
        <dbReference type="ARBA" id="ARBA00008535"/>
    </source>
</evidence>
<protein>
    <submittedName>
        <fullName evidence="6">GTPase IMAP family member 8</fullName>
    </submittedName>
</protein>
<keyword evidence="2" id="KW-0547">Nucleotide-binding</keyword>
<evidence type="ECO:0000256" key="3">
    <source>
        <dbReference type="ARBA" id="ARBA00023134"/>
    </source>
</evidence>
<evidence type="ECO:0000259" key="4">
    <source>
        <dbReference type="PROSITE" id="PS51720"/>
    </source>
</evidence>
<dbReference type="InterPro" id="IPR027417">
    <property type="entry name" value="P-loop_NTPase"/>
</dbReference>
<dbReference type="Pfam" id="PF04548">
    <property type="entry name" value="AIG1"/>
    <property type="match status" value="3"/>
</dbReference>
<keyword evidence="5" id="KW-1185">Reference proteome</keyword>
<dbReference type="GeneID" id="115821615"/>
<dbReference type="InterPro" id="IPR045058">
    <property type="entry name" value="GIMA/IAN/Toc"/>
</dbReference>
<name>A0A6J2WBL1_CHACN</name>
<accession>A0A6J2WBL1</accession>
<evidence type="ECO:0000313" key="5">
    <source>
        <dbReference type="Proteomes" id="UP000504632"/>
    </source>
</evidence>
<dbReference type="OrthoDB" id="9982588at2759"/>
<dbReference type="InterPro" id="IPR006703">
    <property type="entry name" value="G_AIG1"/>
</dbReference>
<dbReference type="PANTHER" id="PTHR10903:SF107">
    <property type="entry name" value="GTPASE IMAP FAMILY MEMBER 4-LIKE-RELATED"/>
    <property type="match status" value="1"/>
</dbReference>
<keyword evidence="3" id="KW-0342">GTP-binding</keyword>
<organism evidence="5 6">
    <name type="scientific">Chanos chanos</name>
    <name type="common">Milkfish</name>
    <name type="synonym">Mugil chanos</name>
    <dbReference type="NCBI Taxonomy" id="29144"/>
    <lineage>
        <taxon>Eukaryota</taxon>
        <taxon>Metazoa</taxon>
        <taxon>Chordata</taxon>
        <taxon>Craniata</taxon>
        <taxon>Vertebrata</taxon>
        <taxon>Euteleostomi</taxon>
        <taxon>Actinopterygii</taxon>
        <taxon>Neopterygii</taxon>
        <taxon>Teleostei</taxon>
        <taxon>Ostariophysi</taxon>
        <taxon>Gonorynchiformes</taxon>
        <taxon>Chanidae</taxon>
        <taxon>Chanos</taxon>
    </lineage>
</organism>
<dbReference type="GO" id="GO:0005525">
    <property type="term" value="F:GTP binding"/>
    <property type="evidence" value="ECO:0007669"/>
    <property type="project" value="UniProtKB-KW"/>
</dbReference>